<dbReference type="EMBL" id="JAHQIW010007458">
    <property type="protein sequence ID" value="KAJ1374398.1"/>
    <property type="molecule type" value="Genomic_DNA"/>
</dbReference>
<dbReference type="AlphaFoldDB" id="A0AAD5RDF7"/>
<comment type="caution">
    <text evidence="1">The sequence shown here is derived from an EMBL/GenBank/DDBJ whole genome shotgun (WGS) entry which is preliminary data.</text>
</comment>
<dbReference type="Proteomes" id="UP001196413">
    <property type="component" value="Unassembled WGS sequence"/>
</dbReference>
<name>A0AAD5RDF7_PARTN</name>
<sequence length="185" mass="21003">MLLLHWQLGTAYDLQEEMSVCFCSTWKKVYSDKQNNIAVFEVDGEKKKSIPNNVEWLCKNVCVSRNLNPDLTLCGSVPIPAAPPDRRRGEGKGGAIAGYLMILDAFQRVVDFSQQSPARNNERGVAERIIQRHSRPASISFHIAVKCRHLFYRHFNVQVPVEEVPKRPIQRRISCSSSTHAQCHS</sequence>
<protein>
    <submittedName>
        <fullName evidence="1">Uncharacterized protein</fullName>
    </submittedName>
</protein>
<organism evidence="1 2">
    <name type="scientific">Parelaphostrongylus tenuis</name>
    <name type="common">Meningeal worm</name>
    <dbReference type="NCBI Taxonomy" id="148309"/>
    <lineage>
        <taxon>Eukaryota</taxon>
        <taxon>Metazoa</taxon>
        <taxon>Ecdysozoa</taxon>
        <taxon>Nematoda</taxon>
        <taxon>Chromadorea</taxon>
        <taxon>Rhabditida</taxon>
        <taxon>Rhabditina</taxon>
        <taxon>Rhabditomorpha</taxon>
        <taxon>Strongyloidea</taxon>
        <taxon>Metastrongylidae</taxon>
        <taxon>Parelaphostrongylus</taxon>
    </lineage>
</organism>
<keyword evidence="2" id="KW-1185">Reference proteome</keyword>
<evidence type="ECO:0000313" key="2">
    <source>
        <dbReference type="Proteomes" id="UP001196413"/>
    </source>
</evidence>
<gene>
    <name evidence="1" type="ORF">KIN20_037082</name>
</gene>
<reference evidence="1" key="1">
    <citation type="submission" date="2021-06" db="EMBL/GenBank/DDBJ databases">
        <title>Parelaphostrongylus tenuis whole genome reference sequence.</title>
        <authorList>
            <person name="Garwood T.J."/>
            <person name="Larsen P.A."/>
            <person name="Fountain-Jones N.M."/>
            <person name="Garbe J.R."/>
            <person name="Macchietto M.G."/>
            <person name="Kania S.A."/>
            <person name="Gerhold R.W."/>
            <person name="Richards J.E."/>
            <person name="Wolf T.M."/>
        </authorList>
    </citation>
    <scope>NUCLEOTIDE SEQUENCE</scope>
    <source>
        <strain evidence="1">MNPRO001-30</strain>
        <tissue evidence="1">Meninges</tissue>
    </source>
</reference>
<accession>A0AAD5RDF7</accession>
<proteinExistence type="predicted"/>
<evidence type="ECO:0000313" key="1">
    <source>
        <dbReference type="EMBL" id="KAJ1374398.1"/>
    </source>
</evidence>